<dbReference type="Proteomes" id="UP000694865">
    <property type="component" value="Unplaced"/>
</dbReference>
<dbReference type="InterPro" id="IPR036397">
    <property type="entry name" value="RNaseH_sf"/>
</dbReference>
<evidence type="ECO:0000313" key="4">
    <source>
        <dbReference type="RefSeq" id="XP_006821159.1"/>
    </source>
</evidence>
<dbReference type="SUPFAM" id="SSF53098">
    <property type="entry name" value="Ribonuclease H-like"/>
    <property type="match status" value="1"/>
</dbReference>
<dbReference type="InterPro" id="IPR001584">
    <property type="entry name" value="Integrase_cat-core"/>
</dbReference>
<name>A0ABM0MMB8_SACKO</name>
<proteinExistence type="predicted"/>
<dbReference type="PANTHER" id="PTHR37984">
    <property type="entry name" value="PROTEIN CBG26694"/>
    <property type="match status" value="1"/>
</dbReference>
<dbReference type="PANTHER" id="PTHR37984:SF15">
    <property type="entry name" value="INTEGRASE CATALYTIC DOMAIN-CONTAINING PROTEIN"/>
    <property type="match status" value="1"/>
</dbReference>
<feature type="domain" description="Integrase catalytic" evidence="2">
    <location>
        <begin position="1"/>
        <end position="149"/>
    </location>
</feature>
<gene>
    <name evidence="4" type="primary">LOC102803160</name>
</gene>
<accession>A0ABM0MMB8</accession>
<feature type="compositionally biased region" description="Basic and acidic residues" evidence="1">
    <location>
        <begin position="413"/>
        <end position="426"/>
    </location>
</feature>
<evidence type="ECO:0000259" key="2">
    <source>
        <dbReference type="PROSITE" id="PS50994"/>
    </source>
</evidence>
<sequence length="519" mass="59255">MDFLSLEPSKGGMKDILVITDHFTKFAMAIPTRNQKACTTAKHLYEGFIVHYGMPERLHSDQGRNFESDVIRELCQIMGIEKSRTTPYHPQGNGQCERFNRTLLNMIGTLENHQKADWKSYIAPLVHAYNCTKHDTTGYSPYCLMFGREARTALDVQMGVQADDIRSEMTITQYVKDLKQRLEFANEVVRQNIRKAGAVNKKRYDSKVFDVSLCEGDWVLVKNVNLTGSVKIKDRWEEAPYQVIRRLSPDMPVYVIKSDATGRTRTVHRNLLKPCLDEVKPDAMIVPKVPEKASKRKMPSRRPVKVIITERDSESLSSDDEYEYHYLRSRGLNPNSKVFKPATMVERVLPTIEADMRIETGLKELPAQHFKENKVSTDVMTEITPMGPGIEIPNVSFEINTNDTYDETIETTELEKTDDMGDRSQSDETQPENMSAADNVVPEEVQEIIGAVSEQKEDESVYKQSDEIAEPQVDGTVHGVETDDKNCSNEPNRIPRRSTRTRRPTHYYGFSNKAGVREM</sequence>
<dbReference type="PROSITE" id="PS50994">
    <property type="entry name" value="INTEGRASE"/>
    <property type="match status" value="1"/>
</dbReference>
<feature type="compositionally biased region" description="Basic and acidic residues" evidence="1">
    <location>
        <begin position="454"/>
        <end position="466"/>
    </location>
</feature>
<feature type="region of interest" description="Disordered" evidence="1">
    <location>
        <begin position="454"/>
        <end position="519"/>
    </location>
</feature>
<evidence type="ECO:0000313" key="3">
    <source>
        <dbReference type="Proteomes" id="UP000694865"/>
    </source>
</evidence>
<feature type="compositionally biased region" description="Basic residues" evidence="1">
    <location>
        <begin position="494"/>
        <end position="505"/>
    </location>
</feature>
<dbReference type="RefSeq" id="XP_006821159.1">
    <property type="nucleotide sequence ID" value="XM_006821096.1"/>
</dbReference>
<dbReference type="InterPro" id="IPR012337">
    <property type="entry name" value="RNaseH-like_sf"/>
</dbReference>
<reference evidence="4" key="1">
    <citation type="submission" date="2025-08" db="UniProtKB">
        <authorList>
            <consortium name="RefSeq"/>
        </authorList>
    </citation>
    <scope>IDENTIFICATION</scope>
    <source>
        <tissue evidence="4">Testes</tissue>
    </source>
</reference>
<organism evidence="3 4">
    <name type="scientific">Saccoglossus kowalevskii</name>
    <name type="common">Acorn worm</name>
    <dbReference type="NCBI Taxonomy" id="10224"/>
    <lineage>
        <taxon>Eukaryota</taxon>
        <taxon>Metazoa</taxon>
        <taxon>Hemichordata</taxon>
        <taxon>Enteropneusta</taxon>
        <taxon>Harrimaniidae</taxon>
        <taxon>Saccoglossus</taxon>
    </lineage>
</organism>
<dbReference type="GeneID" id="102803160"/>
<dbReference type="Gene3D" id="3.30.420.10">
    <property type="entry name" value="Ribonuclease H-like superfamily/Ribonuclease H"/>
    <property type="match status" value="1"/>
</dbReference>
<feature type="region of interest" description="Disordered" evidence="1">
    <location>
        <begin position="412"/>
        <end position="437"/>
    </location>
</feature>
<dbReference type="InterPro" id="IPR050951">
    <property type="entry name" value="Retrovirus_Pol_polyprotein"/>
</dbReference>
<evidence type="ECO:0000256" key="1">
    <source>
        <dbReference type="SAM" id="MobiDB-lite"/>
    </source>
</evidence>
<dbReference type="Pfam" id="PF00665">
    <property type="entry name" value="rve"/>
    <property type="match status" value="1"/>
</dbReference>
<keyword evidence="3" id="KW-1185">Reference proteome</keyword>
<protein>
    <submittedName>
        <fullName evidence="4">Uncharacterized protein LOC102803160</fullName>
    </submittedName>
</protein>